<organism evidence="3">
    <name type="scientific">Odontella aurita</name>
    <dbReference type="NCBI Taxonomy" id="265563"/>
    <lineage>
        <taxon>Eukaryota</taxon>
        <taxon>Sar</taxon>
        <taxon>Stramenopiles</taxon>
        <taxon>Ochrophyta</taxon>
        <taxon>Bacillariophyta</taxon>
        <taxon>Mediophyceae</taxon>
        <taxon>Biddulphiophycidae</taxon>
        <taxon>Eupodiscales</taxon>
        <taxon>Odontellaceae</taxon>
        <taxon>Odontella</taxon>
    </lineage>
</organism>
<keyword evidence="1" id="KW-0472">Membrane</keyword>
<feature type="transmembrane region" description="Helical" evidence="1">
    <location>
        <begin position="156"/>
        <end position="183"/>
    </location>
</feature>
<name>A0A7S4N2A1_9STRA</name>
<dbReference type="PANTHER" id="PTHR13018">
    <property type="entry name" value="PROBABLE MEMBRANE PROTEIN DUF221-RELATED"/>
    <property type="match status" value="1"/>
</dbReference>
<dbReference type="GO" id="GO:0005227">
    <property type="term" value="F:calcium-activated cation channel activity"/>
    <property type="evidence" value="ECO:0007669"/>
    <property type="project" value="InterPro"/>
</dbReference>
<evidence type="ECO:0008006" key="4">
    <source>
        <dbReference type="Google" id="ProtNLM"/>
    </source>
</evidence>
<dbReference type="InterPro" id="IPR045122">
    <property type="entry name" value="Csc1-like"/>
</dbReference>
<evidence type="ECO:0000256" key="1">
    <source>
        <dbReference type="SAM" id="Phobius"/>
    </source>
</evidence>
<keyword evidence="1" id="KW-1133">Transmembrane helix</keyword>
<gene>
    <name evidence="3" type="ORF">OAUR00152_LOCUS26518</name>
</gene>
<evidence type="ECO:0000256" key="2">
    <source>
        <dbReference type="SAM" id="SignalP"/>
    </source>
</evidence>
<proteinExistence type="predicted"/>
<reference evidence="3" key="1">
    <citation type="submission" date="2021-01" db="EMBL/GenBank/DDBJ databases">
        <authorList>
            <person name="Corre E."/>
            <person name="Pelletier E."/>
            <person name="Niang G."/>
            <person name="Scheremetjew M."/>
            <person name="Finn R."/>
            <person name="Kale V."/>
            <person name="Holt S."/>
            <person name="Cochrane G."/>
            <person name="Meng A."/>
            <person name="Brown T."/>
            <person name="Cohen L."/>
        </authorList>
    </citation>
    <scope>NUCLEOTIDE SEQUENCE</scope>
    <source>
        <strain evidence="3">Isolate 1302-5</strain>
    </source>
</reference>
<feature type="transmembrane region" description="Helical" evidence="1">
    <location>
        <begin position="210"/>
        <end position="228"/>
    </location>
</feature>
<keyword evidence="1" id="KW-0812">Transmembrane</keyword>
<dbReference type="PANTHER" id="PTHR13018:SF135">
    <property type="entry name" value="CSC1_OSCA1-LIKE 7TM REGION DOMAIN-CONTAINING PROTEIN"/>
    <property type="match status" value="1"/>
</dbReference>
<feature type="chain" id="PRO_5030699830" description="CSC1/OSCA1-like 7TM region domain-containing protein" evidence="2">
    <location>
        <begin position="19"/>
        <end position="458"/>
    </location>
</feature>
<dbReference type="GO" id="GO:0005886">
    <property type="term" value="C:plasma membrane"/>
    <property type="evidence" value="ECO:0007669"/>
    <property type="project" value="TreeGrafter"/>
</dbReference>
<feature type="transmembrane region" description="Helical" evidence="1">
    <location>
        <begin position="315"/>
        <end position="337"/>
    </location>
</feature>
<keyword evidence="2" id="KW-0732">Signal</keyword>
<dbReference type="AlphaFoldDB" id="A0A7S4N2A1"/>
<dbReference type="EMBL" id="HBKQ01038373">
    <property type="protein sequence ID" value="CAE2260508.1"/>
    <property type="molecule type" value="Transcribed_RNA"/>
</dbReference>
<feature type="signal peptide" evidence="2">
    <location>
        <begin position="1"/>
        <end position="18"/>
    </location>
</feature>
<accession>A0A7S4N2A1</accession>
<protein>
    <recommendedName>
        <fullName evidence="4">CSC1/OSCA1-like 7TM region domain-containing protein</fullName>
    </recommendedName>
</protein>
<sequence>MIMSLLLIVVGAFLIAQARKESAAWAAITITVLNTISPIVVHHITNFESHSSEGSKQTSQYIKMSLFRWCNTAVITTVITPFTDTLQDGKGHLINSIYAIFVAEMVKIPLLQLGDIMGNLNRHYFGPRAPDQRRMNLKFSGEAWELAERYTDMTKVLFLCFFYSIVFPQGFFFGALALFIHYWMDKFCLLRAWAPAPMIGTAISTFSRKYFFSLAVLVYAIMLSYGYATFPYDNACDGDTEVSNMYVGNYNITSWHHASGEPIEVPLNIQQGDPNFFFCNQDLIRRKPAVFPALPLRQGTNAEWMSPEQERWSTVLGWTSIAILAIVCLLFFNRIVLTNLRAIFFKTYKPSRKALADKFSEVENIDGYIPQVRIPGHPFPKLLCYVDKIDTSLVGWKDPYRSFDEHNLIFDVPKMANAVARMRSEGLDTADDSVVHGNQLFSTVKTWSLDILQNECSA</sequence>
<evidence type="ECO:0000313" key="3">
    <source>
        <dbReference type="EMBL" id="CAE2260508.1"/>
    </source>
</evidence>